<keyword evidence="5 9" id="KW-0812">Transmembrane</keyword>
<evidence type="ECO:0000313" key="12">
    <source>
        <dbReference type="Proteomes" id="UP001210339"/>
    </source>
</evidence>
<evidence type="ECO:0000256" key="2">
    <source>
        <dbReference type="ARBA" id="ARBA00022448"/>
    </source>
</evidence>
<accession>A0ABY7QW47</accession>
<evidence type="ECO:0000256" key="3">
    <source>
        <dbReference type="ARBA" id="ARBA00022449"/>
    </source>
</evidence>
<feature type="transmembrane region" description="Helical" evidence="9">
    <location>
        <begin position="217"/>
        <end position="237"/>
    </location>
</feature>
<keyword evidence="12" id="KW-1185">Reference proteome</keyword>
<gene>
    <name evidence="11" type="ORF">O6R05_02795</name>
</gene>
<comment type="similarity">
    <text evidence="8">Belongs to the NhaC Na(+)/H(+) (TC 2.A.35) antiporter family.</text>
</comment>
<evidence type="ECO:0000256" key="7">
    <source>
        <dbReference type="ARBA" id="ARBA00023136"/>
    </source>
</evidence>
<feature type="transmembrane region" description="Helical" evidence="9">
    <location>
        <begin position="406"/>
        <end position="424"/>
    </location>
</feature>
<protein>
    <submittedName>
        <fullName evidence="11">Sodium:proton antiporter</fullName>
    </submittedName>
</protein>
<comment type="subcellular location">
    <subcellularLocation>
        <location evidence="1">Cell membrane</location>
        <topology evidence="1">Multi-pass membrane protein</topology>
    </subcellularLocation>
</comment>
<evidence type="ECO:0000256" key="8">
    <source>
        <dbReference type="ARBA" id="ARBA00038435"/>
    </source>
</evidence>
<dbReference type="RefSeq" id="WP_271192022.1">
    <property type="nucleotide sequence ID" value="NZ_CP115667.1"/>
</dbReference>
<feature type="transmembrane region" description="Helical" evidence="9">
    <location>
        <begin position="59"/>
        <end position="76"/>
    </location>
</feature>
<evidence type="ECO:0000259" key="10">
    <source>
        <dbReference type="Pfam" id="PF03553"/>
    </source>
</evidence>
<feature type="transmembrane region" description="Helical" evidence="9">
    <location>
        <begin position="244"/>
        <end position="260"/>
    </location>
</feature>
<keyword evidence="3" id="KW-0050">Antiport</keyword>
<evidence type="ECO:0000256" key="6">
    <source>
        <dbReference type="ARBA" id="ARBA00022989"/>
    </source>
</evidence>
<dbReference type="EMBL" id="CP115667">
    <property type="protein sequence ID" value="WBW50490.1"/>
    <property type="molecule type" value="Genomic_DNA"/>
</dbReference>
<keyword evidence="4" id="KW-1003">Cell membrane</keyword>
<feature type="domain" description="Na+/H+ antiporter NhaC-like C-terminal" evidence="10">
    <location>
        <begin position="148"/>
        <end position="418"/>
    </location>
</feature>
<dbReference type="InterPro" id="IPR052180">
    <property type="entry name" value="NhaC_Na-H+_Antiporter"/>
</dbReference>
<sequence>MELITLLLFSLTLGLCVILNLPVLVALVVGYLLFLGYGLLKGHRGSELIRASLHSAKDCGTILFVFLLVGAISALWRASGTIATFIELGVSVMNPALFYAIIFILNTLLSLLIGSSLGTSATMGVISISLCRVMGLNEVLTAGAVVSGIFVGDRNSPVSTSALLIATVTNTDLFDNLKRMIKTGIVPWLLTLLIYLLLGLGAEGQVPSNVTAAYRSYFNMSLLTLLPGLIIIGLSLFRIGIKKLLFISIAFSIGITFILQDVPLRDILSYTVFGFVTRRPDINATLQGGGVVSMLQACIVVFISCAYSGLFEVTGLLMAIKTKLEDMGSLITPYGAMLVTAVVTAAVACNQTLANILTNNLMDTSVPNDKERALMIENTTQTISGLIPYNIAVAIPLANMNMGSESIPYMFFLYLLPVCNFFIWESRRGKDIYKGPASTKSI</sequence>
<evidence type="ECO:0000256" key="4">
    <source>
        <dbReference type="ARBA" id="ARBA00022475"/>
    </source>
</evidence>
<organism evidence="11 12">
    <name type="scientific">Peptoniphilus equinus</name>
    <dbReference type="NCBI Taxonomy" id="3016343"/>
    <lineage>
        <taxon>Bacteria</taxon>
        <taxon>Bacillati</taxon>
        <taxon>Bacillota</taxon>
        <taxon>Tissierellia</taxon>
        <taxon>Tissierellales</taxon>
        <taxon>Peptoniphilaceae</taxon>
        <taxon>Peptoniphilus</taxon>
    </lineage>
</organism>
<evidence type="ECO:0000256" key="1">
    <source>
        <dbReference type="ARBA" id="ARBA00004651"/>
    </source>
</evidence>
<proteinExistence type="inferred from homology"/>
<name>A0ABY7QW47_9FIRM</name>
<feature type="transmembrane region" description="Helical" evidence="9">
    <location>
        <begin position="331"/>
        <end position="353"/>
    </location>
</feature>
<evidence type="ECO:0000256" key="9">
    <source>
        <dbReference type="SAM" id="Phobius"/>
    </source>
</evidence>
<dbReference type="Pfam" id="PF03553">
    <property type="entry name" value="Na_H_antiporter"/>
    <property type="match status" value="1"/>
</dbReference>
<dbReference type="PANTHER" id="PTHR33451">
    <property type="entry name" value="MALATE-2H(+)/NA(+)-LACTATE ANTIPORTER"/>
    <property type="match status" value="1"/>
</dbReference>
<feature type="transmembrane region" description="Helical" evidence="9">
    <location>
        <begin position="185"/>
        <end position="202"/>
    </location>
</feature>
<feature type="transmembrane region" description="Helical" evidence="9">
    <location>
        <begin position="6"/>
        <end position="39"/>
    </location>
</feature>
<dbReference type="InterPro" id="IPR018461">
    <property type="entry name" value="Na/H_Antiport_NhaC-like_C"/>
</dbReference>
<feature type="transmembrane region" description="Helical" evidence="9">
    <location>
        <begin position="294"/>
        <end position="319"/>
    </location>
</feature>
<keyword evidence="7 9" id="KW-0472">Membrane</keyword>
<dbReference type="Proteomes" id="UP001210339">
    <property type="component" value="Chromosome"/>
</dbReference>
<evidence type="ECO:0000256" key="5">
    <source>
        <dbReference type="ARBA" id="ARBA00022692"/>
    </source>
</evidence>
<keyword evidence="2" id="KW-0813">Transport</keyword>
<dbReference type="PANTHER" id="PTHR33451:SF3">
    <property type="entry name" value="MALATE-2H(+)_NA(+)-LACTATE ANTIPORTER"/>
    <property type="match status" value="1"/>
</dbReference>
<evidence type="ECO:0000313" key="11">
    <source>
        <dbReference type="EMBL" id="WBW50490.1"/>
    </source>
</evidence>
<feature type="transmembrane region" description="Helical" evidence="9">
    <location>
        <begin position="96"/>
        <end position="114"/>
    </location>
</feature>
<keyword evidence="6 9" id="KW-1133">Transmembrane helix</keyword>
<reference evidence="11 12" key="1">
    <citation type="submission" date="2023-01" db="EMBL/GenBank/DDBJ databases">
        <authorList>
            <person name="Lee S.H."/>
            <person name="Jung H.S."/>
            <person name="Yun J.U."/>
        </authorList>
    </citation>
    <scope>NUCLEOTIDE SEQUENCE [LARGE SCALE GENOMIC DNA]</scope>
    <source>
        <strain evidence="11 12">CBA3646</strain>
    </source>
</reference>